<feature type="transmembrane region" description="Helical" evidence="1">
    <location>
        <begin position="12"/>
        <end position="33"/>
    </location>
</feature>
<evidence type="ECO:0000259" key="2">
    <source>
        <dbReference type="Pfam" id="PF00961"/>
    </source>
</evidence>
<proteinExistence type="predicted"/>
<keyword evidence="3" id="KW-0378">Hydrolase</keyword>
<geneLocation type="mitochondrion" evidence="3"/>
<dbReference type="InterPro" id="IPR004860">
    <property type="entry name" value="LAGLIDADG_dom"/>
</dbReference>
<keyword evidence="1" id="KW-1133">Transmembrane helix</keyword>
<reference evidence="3" key="1">
    <citation type="submission" date="2007-11" db="EMBL/GenBank/DDBJ databases">
        <title>Complete mtDNA sequence of the yeast Candida maltosa.</title>
        <authorList>
            <person name="Valach M."/>
            <person name="Farkas Z."/>
            <person name="Pfeiffer I."/>
            <person name="Nosek J."/>
        </authorList>
    </citation>
    <scope>NUCLEOTIDE SEQUENCE</scope>
    <source>
        <strain evidence="3">CBS5611</strain>
    </source>
</reference>
<keyword evidence="3" id="KW-0540">Nuclease</keyword>
<evidence type="ECO:0000313" key="3">
    <source>
        <dbReference type="EMBL" id="ABX10013.1"/>
    </source>
</evidence>
<accession>D2CLY7</accession>
<keyword evidence="1" id="KW-0472">Membrane</keyword>
<keyword evidence="1" id="KW-0812">Transmembrane</keyword>
<feature type="non-terminal residue" evidence="3">
    <location>
        <position position="1"/>
    </location>
</feature>
<dbReference type="Pfam" id="PF00961">
    <property type="entry name" value="LAGLIDADG_1"/>
    <property type="match status" value="1"/>
</dbReference>
<dbReference type="PANTHER" id="PTHR37520:SF1">
    <property type="entry name" value="INTRON-ENCODED DNA ENDONUCLEASE AI2A-RELATED"/>
    <property type="match status" value="1"/>
</dbReference>
<keyword evidence="3" id="KW-0496">Mitochondrion</keyword>
<feature type="transmembrane region" description="Helical" evidence="1">
    <location>
        <begin position="39"/>
        <end position="60"/>
    </location>
</feature>
<evidence type="ECO:0000256" key="1">
    <source>
        <dbReference type="SAM" id="Phobius"/>
    </source>
</evidence>
<sequence>QRWPCVVVKLHMSYTICWNLIYILYTVHIYLLITNDVSLLYVASLVKILILNNFYSFIYYMKYDFINRNQQITNSYIYLKKYINTKSKNLVSLVGISETIRVSSKNIKFNQWLSGIIDATGSFKVNKSKHCSLEIIIPLKEEKLLKIIQNKFGGNLKLRAADKSIRYRLNNKNDLILLLTAVNGNIHTSKRFTEFSRVCNILNINIIQPINLDINNAWFSGYFDARGSINYEFINKPQLLISTTHSYYTDLINFKNILGGTINFERGSNGYFKWTISSKEDVLNYYKYNKLNPARSSKNKRLFLIKYFYDLVATGSYNDLPTSLSNKAWLKFIKYFLE</sequence>
<gene>
    <name evidence="3" type="primary">orf1</name>
</gene>
<dbReference type="AlphaFoldDB" id="D2CLY7"/>
<dbReference type="GO" id="GO:0004519">
    <property type="term" value="F:endonuclease activity"/>
    <property type="evidence" value="ECO:0007669"/>
    <property type="project" value="UniProtKB-KW"/>
</dbReference>
<dbReference type="InterPro" id="IPR027434">
    <property type="entry name" value="Homing_endonucl"/>
</dbReference>
<dbReference type="GeneID" id="8774669"/>
<organism evidence="3">
    <name type="scientific">Candida maltosa</name>
    <name type="common">Yeast</name>
    <dbReference type="NCBI Taxonomy" id="5479"/>
    <lineage>
        <taxon>Eukaryota</taxon>
        <taxon>Fungi</taxon>
        <taxon>Dikarya</taxon>
        <taxon>Ascomycota</taxon>
        <taxon>Saccharomycotina</taxon>
        <taxon>Pichiomycetes</taxon>
        <taxon>Debaryomycetaceae</taxon>
        <taxon>Candida/Lodderomyces clade</taxon>
        <taxon>Candida</taxon>
    </lineage>
</organism>
<dbReference type="SUPFAM" id="SSF55608">
    <property type="entry name" value="Homing endonucleases"/>
    <property type="match status" value="2"/>
</dbReference>
<protein>
    <submittedName>
        <fullName evidence="3">Putative endonuclease</fullName>
    </submittedName>
</protein>
<dbReference type="EMBL" id="EU267175">
    <property type="protein sequence ID" value="ABX10013.1"/>
    <property type="molecule type" value="Genomic_DNA"/>
</dbReference>
<dbReference type="PANTHER" id="PTHR37520">
    <property type="entry name" value="INTRON-ENCODED DNA ENDONUCLEASE AI2A-RELATED"/>
    <property type="match status" value="1"/>
</dbReference>
<name>D2CLY7_CANMA</name>
<feature type="domain" description="Homing endonuclease LAGLIDADG" evidence="2">
    <location>
        <begin position="113"/>
        <end position="196"/>
    </location>
</feature>
<dbReference type="RefSeq" id="YP_003434121.1">
    <property type="nucleotide sequence ID" value="NC_013830.1"/>
</dbReference>
<dbReference type="Gene3D" id="3.10.28.10">
    <property type="entry name" value="Homing endonucleases"/>
    <property type="match status" value="2"/>
</dbReference>
<keyword evidence="3" id="KW-0255">Endonuclease</keyword>